<proteinExistence type="predicted"/>
<keyword evidence="1" id="KW-0732">Signal</keyword>
<dbReference type="RefSeq" id="WP_130415074.1">
    <property type="nucleotide sequence ID" value="NZ_SGWX01000001.1"/>
</dbReference>
<feature type="chain" id="PRO_5020227027" evidence="1">
    <location>
        <begin position="48"/>
        <end position="241"/>
    </location>
</feature>
<evidence type="ECO:0000259" key="2">
    <source>
        <dbReference type="SMART" id="SM00858"/>
    </source>
</evidence>
<organism evidence="3 4">
    <name type="scientific">Xylanimonas ulmi</name>
    <dbReference type="NCBI Taxonomy" id="228973"/>
    <lineage>
        <taxon>Bacteria</taxon>
        <taxon>Bacillati</taxon>
        <taxon>Actinomycetota</taxon>
        <taxon>Actinomycetes</taxon>
        <taxon>Micrococcales</taxon>
        <taxon>Promicromonosporaceae</taxon>
        <taxon>Xylanimonas</taxon>
    </lineage>
</organism>
<gene>
    <name evidence="3" type="ORF">EV386_2297</name>
</gene>
<dbReference type="InterPro" id="IPR017592">
    <property type="entry name" value="Pilus_assmbl_Flp-typ_CpaB"/>
</dbReference>
<dbReference type="Proteomes" id="UP000293852">
    <property type="component" value="Unassembled WGS sequence"/>
</dbReference>
<dbReference type="NCBIfam" id="TIGR03177">
    <property type="entry name" value="pilus_cpaB"/>
    <property type="match status" value="1"/>
</dbReference>
<comment type="caution">
    <text evidence="3">The sequence shown here is derived from an EMBL/GenBank/DDBJ whole genome shotgun (WGS) entry which is preliminary data.</text>
</comment>
<feature type="signal peptide" evidence="1">
    <location>
        <begin position="1"/>
        <end position="47"/>
    </location>
</feature>
<accession>A0A4Q7M3R4</accession>
<evidence type="ECO:0000313" key="4">
    <source>
        <dbReference type="Proteomes" id="UP000293852"/>
    </source>
</evidence>
<dbReference type="InterPro" id="IPR013974">
    <property type="entry name" value="SAF"/>
</dbReference>
<evidence type="ECO:0000256" key="1">
    <source>
        <dbReference type="SAM" id="SignalP"/>
    </source>
</evidence>
<dbReference type="AlphaFoldDB" id="A0A4Q7M3R4"/>
<sequence length="241" mass="23660">MTTPDPRARRTLARRRRGRAARRVLWRARFAVVAICCGVAASSAAQALRPEPPPTRDVVVAARLLAAGAEIRRADVEVRAVPVALAPTDALTDPADAVGRVPPVPLAAGLPLSAELVAGGAVTALAPEGTVVVPVRLDDATAALLRPGDRVDLVATSSLGVDDAAYLARRALVLPSAARRGEGDGGGDGSGGVGGLLGGASTGGASTGAGPPVALLAVDPAEAPGLSAASGMGAVGAVLVP</sequence>
<dbReference type="CDD" id="cd11614">
    <property type="entry name" value="SAF_CpaB_FlgA_like"/>
    <property type="match status" value="1"/>
</dbReference>
<dbReference type="Gene3D" id="3.90.1210.10">
    <property type="entry name" value="Antifreeze-like/N-acetylneuraminic acid synthase C-terminal domain"/>
    <property type="match status" value="1"/>
</dbReference>
<dbReference type="EMBL" id="SGWX01000001">
    <property type="protein sequence ID" value="RZS61981.1"/>
    <property type="molecule type" value="Genomic_DNA"/>
</dbReference>
<reference evidence="3 4" key="1">
    <citation type="submission" date="2019-02" db="EMBL/GenBank/DDBJ databases">
        <title>Sequencing the genomes of 1000 actinobacteria strains.</title>
        <authorList>
            <person name="Klenk H.-P."/>
        </authorList>
    </citation>
    <scope>NUCLEOTIDE SEQUENCE [LARGE SCALE GENOMIC DNA]</scope>
    <source>
        <strain evidence="3 4">DSM 16932</strain>
    </source>
</reference>
<name>A0A4Q7M3R4_9MICO</name>
<protein>
    <submittedName>
        <fullName evidence="3">Flp pilus assembly protein CpaB</fullName>
    </submittedName>
</protein>
<dbReference type="OrthoDB" id="4830010at2"/>
<feature type="domain" description="SAF" evidence="2">
    <location>
        <begin position="56"/>
        <end position="118"/>
    </location>
</feature>
<dbReference type="SMART" id="SM00858">
    <property type="entry name" value="SAF"/>
    <property type="match status" value="1"/>
</dbReference>
<keyword evidence="4" id="KW-1185">Reference proteome</keyword>
<dbReference type="Pfam" id="PF08666">
    <property type="entry name" value="SAF"/>
    <property type="match status" value="1"/>
</dbReference>
<evidence type="ECO:0000313" key="3">
    <source>
        <dbReference type="EMBL" id="RZS61981.1"/>
    </source>
</evidence>